<dbReference type="SMART" id="SM00014">
    <property type="entry name" value="acidPPc"/>
    <property type="match status" value="1"/>
</dbReference>
<keyword evidence="2 8" id="KW-0812">Transmembrane</keyword>
<dbReference type="Proteomes" id="UP000734854">
    <property type="component" value="Unassembled WGS sequence"/>
</dbReference>
<dbReference type="AlphaFoldDB" id="A0A8J5M967"/>
<comment type="subcellular location">
    <subcellularLocation>
        <location evidence="1">Endoplasmic reticulum membrane</location>
        <topology evidence="1">Multi-pass membrane protein</topology>
    </subcellularLocation>
</comment>
<feature type="domain" description="Phosphatidic acid phosphatase type 2/haloperoxidase" evidence="9">
    <location>
        <begin position="122"/>
        <end position="246"/>
    </location>
</feature>
<organism evidence="10 11">
    <name type="scientific">Zingiber officinale</name>
    <name type="common">Ginger</name>
    <name type="synonym">Amomum zingiber</name>
    <dbReference type="NCBI Taxonomy" id="94328"/>
    <lineage>
        <taxon>Eukaryota</taxon>
        <taxon>Viridiplantae</taxon>
        <taxon>Streptophyta</taxon>
        <taxon>Embryophyta</taxon>
        <taxon>Tracheophyta</taxon>
        <taxon>Spermatophyta</taxon>
        <taxon>Magnoliopsida</taxon>
        <taxon>Liliopsida</taxon>
        <taxon>Zingiberales</taxon>
        <taxon>Zingiberaceae</taxon>
        <taxon>Zingiber</taxon>
    </lineage>
</organism>
<dbReference type="CDD" id="cd03388">
    <property type="entry name" value="PAP2_SPPase1"/>
    <property type="match status" value="1"/>
</dbReference>
<dbReference type="Gene3D" id="1.20.144.10">
    <property type="entry name" value="Phosphatidic acid phosphatase type 2/haloperoxidase"/>
    <property type="match status" value="1"/>
</dbReference>
<protein>
    <recommendedName>
        <fullName evidence="9">Phosphatidic acid phosphatase type 2/haloperoxidase domain-containing protein</fullName>
    </recommendedName>
</protein>
<evidence type="ECO:0000256" key="3">
    <source>
        <dbReference type="ARBA" id="ARBA00022801"/>
    </source>
</evidence>
<dbReference type="PANTHER" id="PTHR14969:SF28">
    <property type="entry name" value="DIHYDROSPHINGOSINE 1-PHOSPHATE PHOSPHATASE LCB3-RELATED"/>
    <property type="match status" value="1"/>
</dbReference>
<keyword evidence="4" id="KW-0256">Endoplasmic reticulum</keyword>
<dbReference type="GO" id="GO:0042392">
    <property type="term" value="F:sphingosine-1-phosphate phosphatase activity"/>
    <property type="evidence" value="ECO:0007669"/>
    <property type="project" value="TreeGrafter"/>
</dbReference>
<dbReference type="PANTHER" id="PTHR14969">
    <property type="entry name" value="SPHINGOSINE-1-PHOSPHATE PHOSPHOHYDROLASE"/>
    <property type="match status" value="1"/>
</dbReference>
<evidence type="ECO:0000256" key="1">
    <source>
        <dbReference type="ARBA" id="ARBA00004477"/>
    </source>
</evidence>
<comment type="similarity">
    <text evidence="7">Belongs to the type 2 lipid phosphate phosphatase family.</text>
</comment>
<reference evidence="10 11" key="1">
    <citation type="submission" date="2020-08" db="EMBL/GenBank/DDBJ databases">
        <title>Plant Genome Project.</title>
        <authorList>
            <person name="Zhang R.-G."/>
        </authorList>
    </citation>
    <scope>NUCLEOTIDE SEQUENCE [LARGE SCALE GENOMIC DNA]</scope>
    <source>
        <tissue evidence="10">Rhizome</tissue>
    </source>
</reference>
<evidence type="ECO:0000256" key="6">
    <source>
        <dbReference type="ARBA" id="ARBA00023136"/>
    </source>
</evidence>
<dbReference type="EMBL" id="JACMSC010000001">
    <property type="protein sequence ID" value="KAG6537270.1"/>
    <property type="molecule type" value="Genomic_DNA"/>
</dbReference>
<feature type="transmembrane region" description="Helical" evidence="8">
    <location>
        <begin position="298"/>
        <end position="321"/>
    </location>
</feature>
<proteinExistence type="inferred from homology"/>
<evidence type="ECO:0000313" key="11">
    <source>
        <dbReference type="Proteomes" id="UP000734854"/>
    </source>
</evidence>
<accession>A0A8J5M967</accession>
<name>A0A8J5M967_ZINOF</name>
<evidence type="ECO:0000313" key="10">
    <source>
        <dbReference type="EMBL" id="KAG6537270.1"/>
    </source>
</evidence>
<feature type="transmembrane region" description="Helical" evidence="8">
    <location>
        <begin position="92"/>
        <end position="115"/>
    </location>
</feature>
<dbReference type="InterPro" id="IPR036938">
    <property type="entry name" value="PAP2/HPO_sf"/>
</dbReference>
<keyword evidence="6 8" id="KW-0472">Membrane</keyword>
<dbReference type="InterPro" id="IPR000326">
    <property type="entry name" value="PAP2/HPO"/>
</dbReference>
<feature type="transmembrane region" description="Helical" evidence="8">
    <location>
        <begin position="200"/>
        <end position="222"/>
    </location>
</feature>
<evidence type="ECO:0000256" key="7">
    <source>
        <dbReference type="ARBA" id="ARBA00038324"/>
    </source>
</evidence>
<evidence type="ECO:0000256" key="2">
    <source>
        <dbReference type="ARBA" id="ARBA00022692"/>
    </source>
</evidence>
<dbReference type="GO" id="GO:0005789">
    <property type="term" value="C:endoplasmic reticulum membrane"/>
    <property type="evidence" value="ECO:0007669"/>
    <property type="project" value="UniProtKB-SubCell"/>
</dbReference>
<sequence>MEMSSSIPLWQPLTIAFVLGWVAAASSFRLSMRARALTQPCITRRVLAGTPTILCLQVNSIDNTHTHTPMYKKTNGVSLKMMQRAQHGFLDWMFSMISCIVSVPFYTGFLPIVYWSGHRKLARQMTLLIAFCDYVGNSIKNIVSAPRPISPPVRRVNATEEEKENSMEYGFPSSHCLNTVCLLGYFSHYFLTQDPKASDAIVAVVVALLSFFTVLIGIGRMYLGMHSLIDVVAGIIFGVLLLALWLTVHEHVDGFITTGHNGMVIIRMHSFNQKNTPYQPVQSEKFNILTLTTNTSEYHIYCICIVFLPFLVLVAVTYFWASLSFLLCFAYPTPELPTPSFQYHTAFNGVAFGLVSGIQQTHLHSQPENIQILFSSELSIAVFLGRLSVGIPTILVTKICSKAVAQKLLPMVCNTLSIPIISSCYVPELKGRSKGKPSGHLARRVGFGRQEAYNVDTGIRFLQYAGLAWSAVVLVPAFFSLLRL</sequence>
<keyword evidence="3" id="KW-0378">Hydrolase</keyword>
<evidence type="ECO:0000259" key="9">
    <source>
        <dbReference type="SMART" id="SM00014"/>
    </source>
</evidence>
<evidence type="ECO:0000256" key="8">
    <source>
        <dbReference type="SAM" id="Phobius"/>
    </source>
</evidence>
<evidence type="ECO:0000256" key="4">
    <source>
        <dbReference type="ARBA" id="ARBA00022824"/>
    </source>
</evidence>
<keyword evidence="5 8" id="KW-1133">Transmembrane helix</keyword>
<dbReference type="SUPFAM" id="SSF48317">
    <property type="entry name" value="Acid phosphatase/Vanadium-dependent haloperoxidase"/>
    <property type="match status" value="1"/>
</dbReference>
<comment type="caution">
    <text evidence="10">The sequence shown here is derived from an EMBL/GenBank/DDBJ whole genome shotgun (WGS) entry which is preliminary data.</text>
</comment>
<dbReference type="Pfam" id="PF01569">
    <property type="entry name" value="PAP2"/>
    <property type="match status" value="1"/>
</dbReference>
<feature type="transmembrane region" description="Helical" evidence="8">
    <location>
        <begin position="461"/>
        <end position="482"/>
    </location>
</feature>
<feature type="transmembrane region" description="Helical" evidence="8">
    <location>
        <begin position="228"/>
        <end position="248"/>
    </location>
</feature>
<gene>
    <name evidence="10" type="ORF">ZIOFF_002357</name>
</gene>
<evidence type="ECO:0000256" key="5">
    <source>
        <dbReference type="ARBA" id="ARBA00022989"/>
    </source>
</evidence>
<keyword evidence="11" id="KW-1185">Reference proteome</keyword>